<name>A0A7U8BG06_CAMLA</name>
<dbReference type="InterPro" id="IPR043519">
    <property type="entry name" value="NT_sf"/>
</dbReference>
<protein>
    <submittedName>
        <fullName evidence="2">Nucleotidyltransferase</fullName>
    </submittedName>
</protein>
<sequence length="247" mass="29536">MSVNSYLENLAKEAIVRDNEKTKIQTSIRTIKERLENYFGSELESVFLFGSYKRGTIISRKFDDNSDVDIMVVFKTNGYQLYKPETYINKLKDFMKQKYFQSEIYRDYPTAVLELNHIKFELVPAIKNYTIDYQIPCKDIYRDWMNTNPNDLDGALVNNQTLRRLVRIAKIWNARQDYIYKSYELEKWIVNNHFYGNLSDCFYQFCELLPINWNLSENKQNKIRRLKVSAENTKCSDNEIYLQGLFE</sequence>
<comment type="caution">
    <text evidence="2">The sequence shown here is derived from an EMBL/GenBank/DDBJ whole genome shotgun (WGS) entry which is preliminary data.</text>
</comment>
<dbReference type="GO" id="GO:0051607">
    <property type="term" value="P:defense response to virus"/>
    <property type="evidence" value="ECO:0007669"/>
    <property type="project" value="UniProtKB-KW"/>
</dbReference>
<dbReference type="Proteomes" id="UP000556298">
    <property type="component" value="Unassembled WGS sequence"/>
</dbReference>
<keyword evidence="1" id="KW-0051">Antiviral defense</keyword>
<dbReference type="InterPro" id="IPR006116">
    <property type="entry name" value="NT_2-5OAS_ClassI-CCAase"/>
</dbReference>
<dbReference type="GO" id="GO:0016779">
    <property type="term" value="F:nucleotidyltransferase activity"/>
    <property type="evidence" value="ECO:0007669"/>
    <property type="project" value="InterPro"/>
</dbReference>
<proteinExistence type="predicted"/>
<accession>A0A7U8BG06</accession>
<keyword evidence="2" id="KW-0808">Transferase</keyword>
<dbReference type="CDD" id="cd05400">
    <property type="entry name" value="NT_2-5OAS_ClassI-CCAase"/>
    <property type="match status" value="1"/>
</dbReference>
<organism evidence="2 3">
    <name type="scientific">Campylobacter lari</name>
    <dbReference type="NCBI Taxonomy" id="201"/>
    <lineage>
        <taxon>Bacteria</taxon>
        <taxon>Pseudomonadati</taxon>
        <taxon>Campylobacterota</taxon>
        <taxon>Epsilonproteobacteria</taxon>
        <taxon>Campylobacterales</taxon>
        <taxon>Campylobacteraceae</taxon>
        <taxon>Campylobacter</taxon>
    </lineage>
</organism>
<reference evidence="2 3" key="1">
    <citation type="submission" date="2018-05" db="EMBL/GenBank/DDBJ databases">
        <authorList>
            <consortium name="PulseNet: The National Subtyping Network for Foodborne Disease Surveillance"/>
            <person name="Tarr C.L."/>
            <person name="Trees E."/>
            <person name="Katz L.S."/>
            <person name="Carleton-Romer H.A."/>
            <person name="Stroika S."/>
            <person name="Kucerova Z."/>
            <person name="Roache K.F."/>
            <person name="Sabol A.L."/>
            <person name="Besser J."/>
            <person name="Gerner-Smidt P."/>
        </authorList>
    </citation>
    <scope>NUCLEOTIDE SEQUENCE [LARGE SCALE GENOMIC DNA]</scope>
    <source>
        <strain evidence="2 3">2016D-0268</strain>
    </source>
</reference>
<gene>
    <name evidence="2" type="ORF">BXA13_02045</name>
</gene>
<dbReference type="AlphaFoldDB" id="A0A7U8BG06"/>
<evidence type="ECO:0000256" key="1">
    <source>
        <dbReference type="ARBA" id="ARBA00023118"/>
    </source>
</evidence>
<dbReference type="Pfam" id="PF18144">
    <property type="entry name" value="SMODS"/>
    <property type="match status" value="1"/>
</dbReference>
<dbReference type="Gene3D" id="3.30.460.10">
    <property type="entry name" value="Beta Polymerase, domain 2"/>
    <property type="match status" value="1"/>
</dbReference>
<dbReference type="SUPFAM" id="SSF81301">
    <property type="entry name" value="Nucleotidyltransferase"/>
    <property type="match status" value="1"/>
</dbReference>
<dbReference type="EMBL" id="AABYWZ010000004">
    <property type="protein sequence ID" value="EAJ5681098.1"/>
    <property type="molecule type" value="Genomic_DNA"/>
</dbReference>
<evidence type="ECO:0000313" key="2">
    <source>
        <dbReference type="EMBL" id="EAJ5681098.1"/>
    </source>
</evidence>
<evidence type="ECO:0000313" key="3">
    <source>
        <dbReference type="Proteomes" id="UP000556298"/>
    </source>
</evidence>